<accession>A0A2N5LZQ2</accession>
<evidence type="ECO:0000313" key="1">
    <source>
        <dbReference type="EMBL" id="PLT27599.1"/>
    </source>
</evidence>
<proteinExistence type="predicted"/>
<reference evidence="1 2" key="1">
    <citation type="submission" date="2017-11" db="EMBL/GenBank/DDBJ databases">
        <title>Comparitive Functional Genomics of Dry Heat Resistant strains isolated from the Viking Spacecraft.</title>
        <authorList>
            <person name="Seuylemezian A."/>
            <person name="Cooper K."/>
            <person name="Vaishampayan P."/>
        </authorList>
    </citation>
    <scope>NUCLEOTIDE SEQUENCE [LARGE SCALE GENOMIC DNA]</scope>
    <source>
        <strain evidence="1 2">V1-29</strain>
    </source>
</reference>
<sequence>MRPKLQRRICFHLMYLARSLYGIGSYNQLIGTYNRIIAADKKIIVTDKKIIARFSKIVPPHWVEHPAN</sequence>
<keyword evidence="2" id="KW-1185">Reference proteome</keyword>
<dbReference type="Proteomes" id="UP000234748">
    <property type="component" value="Unassembled WGS sequence"/>
</dbReference>
<evidence type="ECO:0000313" key="2">
    <source>
        <dbReference type="Proteomes" id="UP000234748"/>
    </source>
</evidence>
<dbReference type="RefSeq" id="WP_101645714.1">
    <property type="nucleotide sequence ID" value="NZ_PGUY01000089.1"/>
</dbReference>
<dbReference type="EMBL" id="PGUY01000089">
    <property type="protein sequence ID" value="PLT27599.1"/>
    <property type="molecule type" value="Genomic_DNA"/>
</dbReference>
<protein>
    <submittedName>
        <fullName evidence="1">Uncharacterized protein</fullName>
    </submittedName>
</protein>
<name>A0A2N5LZQ2_9BACI</name>
<comment type="caution">
    <text evidence="1">The sequence shown here is derived from an EMBL/GenBank/DDBJ whole genome shotgun (WGS) entry which is preliminary data.</text>
</comment>
<gene>
    <name evidence="1" type="ORF">CUU66_22910</name>
</gene>
<dbReference type="AlphaFoldDB" id="A0A2N5LZQ2"/>
<organism evidence="1 2">
    <name type="scientific">Peribacillus deserti</name>
    <dbReference type="NCBI Taxonomy" id="673318"/>
    <lineage>
        <taxon>Bacteria</taxon>
        <taxon>Bacillati</taxon>
        <taxon>Bacillota</taxon>
        <taxon>Bacilli</taxon>
        <taxon>Bacillales</taxon>
        <taxon>Bacillaceae</taxon>
        <taxon>Peribacillus</taxon>
    </lineage>
</organism>